<keyword evidence="3" id="KW-1185">Reference proteome</keyword>
<evidence type="ECO:0000313" key="2">
    <source>
        <dbReference type="EMBL" id="KAG2216473.1"/>
    </source>
</evidence>
<feature type="signal peptide" evidence="1">
    <location>
        <begin position="1"/>
        <end position="23"/>
    </location>
</feature>
<organism evidence="2 3">
    <name type="scientific">Circinella minor</name>
    <dbReference type="NCBI Taxonomy" id="1195481"/>
    <lineage>
        <taxon>Eukaryota</taxon>
        <taxon>Fungi</taxon>
        <taxon>Fungi incertae sedis</taxon>
        <taxon>Mucoromycota</taxon>
        <taxon>Mucoromycotina</taxon>
        <taxon>Mucoromycetes</taxon>
        <taxon>Mucorales</taxon>
        <taxon>Lichtheimiaceae</taxon>
        <taxon>Circinella</taxon>
    </lineage>
</organism>
<protein>
    <submittedName>
        <fullName evidence="2">Uncharacterized protein</fullName>
    </submittedName>
</protein>
<gene>
    <name evidence="2" type="ORF">INT45_004664</name>
</gene>
<dbReference type="EMBL" id="JAEPRB010000399">
    <property type="protein sequence ID" value="KAG2216473.1"/>
    <property type="molecule type" value="Genomic_DNA"/>
</dbReference>
<keyword evidence="1" id="KW-0732">Signal</keyword>
<dbReference type="Proteomes" id="UP000646827">
    <property type="component" value="Unassembled WGS sequence"/>
</dbReference>
<evidence type="ECO:0000256" key="1">
    <source>
        <dbReference type="SAM" id="SignalP"/>
    </source>
</evidence>
<dbReference type="AlphaFoldDB" id="A0A8H7VHA6"/>
<feature type="chain" id="PRO_5034089825" evidence="1">
    <location>
        <begin position="24"/>
        <end position="70"/>
    </location>
</feature>
<dbReference type="OrthoDB" id="2294943at2759"/>
<proteinExistence type="predicted"/>
<comment type="caution">
    <text evidence="2">The sequence shown here is derived from an EMBL/GenBank/DDBJ whole genome shotgun (WGS) entry which is preliminary data.</text>
</comment>
<accession>A0A8H7VHA6</accession>
<sequence>MRRFTSVVALVSLALFAISSVSATGAADVQGLTEQKRDVNVAPIKRDEIDDVCDACSENPNNDCTNVCGF</sequence>
<name>A0A8H7VHA6_9FUNG</name>
<reference evidence="2 3" key="1">
    <citation type="submission" date="2020-12" db="EMBL/GenBank/DDBJ databases">
        <title>Metabolic potential, ecology and presence of endohyphal bacteria is reflected in genomic diversity of Mucoromycotina.</title>
        <authorList>
            <person name="Muszewska A."/>
            <person name="Okrasinska A."/>
            <person name="Steczkiewicz K."/>
            <person name="Drgas O."/>
            <person name="Orlowska M."/>
            <person name="Perlinska-Lenart U."/>
            <person name="Aleksandrzak-Piekarczyk T."/>
            <person name="Szatraj K."/>
            <person name="Zielenkiewicz U."/>
            <person name="Pilsyk S."/>
            <person name="Malc E."/>
            <person name="Mieczkowski P."/>
            <person name="Kruszewska J.S."/>
            <person name="Biernat P."/>
            <person name="Pawlowska J."/>
        </authorList>
    </citation>
    <scope>NUCLEOTIDE SEQUENCE [LARGE SCALE GENOMIC DNA]</scope>
    <source>
        <strain evidence="2 3">CBS 142.35</strain>
    </source>
</reference>
<evidence type="ECO:0000313" key="3">
    <source>
        <dbReference type="Proteomes" id="UP000646827"/>
    </source>
</evidence>